<organism evidence="2 3">
    <name type="scientific">Collybiopsis luxurians FD-317 M1</name>
    <dbReference type="NCBI Taxonomy" id="944289"/>
    <lineage>
        <taxon>Eukaryota</taxon>
        <taxon>Fungi</taxon>
        <taxon>Dikarya</taxon>
        <taxon>Basidiomycota</taxon>
        <taxon>Agaricomycotina</taxon>
        <taxon>Agaricomycetes</taxon>
        <taxon>Agaricomycetidae</taxon>
        <taxon>Agaricales</taxon>
        <taxon>Marasmiineae</taxon>
        <taxon>Omphalotaceae</taxon>
        <taxon>Collybiopsis</taxon>
        <taxon>Collybiopsis luxurians</taxon>
    </lineage>
</organism>
<reference evidence="2 3" key="1">
    <citation type="submission" date="2014-04" db="EMBL/GenBank/DDBJ databases">
        <title>Evolutionary Origins and Diversification of the Mycorrhizal Mutualists.</title>
        <authorList>
            <consortium name="DOE Joint Genome Institute"/>
            <consortium name="Mycorrhizal Genomics Consortium"/>
            <person name="Kohler A."/>
            <person name="Kuo A."/>
            <person name="Nagy L.G."/>
            <person name="Floudas D."/>
            <person name="Copeland A."/>
            <person name="Barry K.W."/>
            <person name="Cichocki N."/>
            <person name="Veneault-Fourrey C."/>
            <person name="LaButti K."/>
            <person name="Lindquist E.A."/>
            <person name="Lipzen A."/>
            <person name="Lundell T."/>
            <person name="Morin E."/>
            <person name="Murat C."/>
            <person name="Riley R."/>
            <person name="Ohm R."/>
            <person name="Sun H."/>
            <person name="Tunlid A."/>
            <person name="Henrissat B."/>
            <person name="Grigoriev I.V."/>
            <person name="Hibbett D.S."/>
            <person name="Martin F."/>
        </authorList>
    </citation>
    <scope>NUCLEOTIDE SEQUENCE [LARGE SCALE GENOMIC DNA]</scope>
    <source>
        <strain evidence="2 3">FD-317 M1</strain>
    </source>
</reference>
<protein>
    <submittedName>
        <fullName evidence="2">Uncharacterized protein</fullName>
    </submittedName>
</protein>
<name>A0A0D0CBP6_9AGAR</name>
<dbReference type="OrthoDB" id="3249923at2759"/>
<sequence length="663" mass="74645">MYNSNGRFPWDYSNSDFFTIHRARKLPNSGQSASAGPMFSVSNKGLDPFSNLKPVRHPQKTRNADVGWEDSGKKRRPRSTLLPTPTNKTAPANKTISRIGQWQRGDDPVSTVSRPSKGRKTIAGINKQASSATVPGSSSQRKMVRKLEMPTQGPWFDRRGRLRNPESSSDSESDSSTRMVVDQDSSAHDSEIESQQQWGRKTTTTRARTSSSSEESLPFKVTKSKKIVIISSDEEEDEAERLHSLPDTHSEESDILYTGENIGTESVPVASASMLQAILPFVPLLPARNLPFLRRNLRASFRKSFYNHKVEGKRSKSTQQLSPKVHEVVLQVLFRTSFDGSRVNVTLHSWVCPLCKLFGELDSRQMLNAHLESYHSGISVSWLKKKDNLWRLILTFPIPVADLRPVVINFPFAAVIGTTVDRDADLSITSLTLEDETVLDIDIKARMSPVIPVPVPVTPTRSSSPLPIEFTPKFRSLAFASPTPPPPARDPLETPPARVQPRYPSPPPADNPLGPAARYPYLPATSEDGKITIEYSCRPGGPYLYDLLGILPLDEFGVLSWAVLDREAEIFESDDISDEHKVMHALWGRWIFLNRKQFVQDYVAGVMEFIDKYWLMIHRAAGWSALRNWILMLMVNKYLNASEVAEVLRHYEKKTDMKSWYNS</sequence>
<feature type="compositionally biased region" description="Polar residues" evidence="1">
    <location>
        <begin position="127"/>
        <end position="141"/>
    </location>
</feature>
<feature type="region of interest" description="Disordered" evidence="1">
    <location>
        <begin position="481"/>
        <end position="519"/>
    </location>
</feature>
<gene>
    <name evidence="2" type="ORF">GYMLUDRAFT_667004</name>
</gene>
<dbReference type="AlphaFoldDB" id="A0A0D0CBP6"/>
<dbReference type="Proteomes" id="UP000053593">
    <property type="component" value="Unassembled WGS sequence"/>
</dbReference>
<feature type="compositionally biased region" description="Low complexity" evidence="1">
    <location>
        <begin position="202"/>
        <end position="216"/>
    </location>
</feature>
<evidence type="ECO:0000256" key="1">
    <source>
        <dbReference type="SAM" id="MobiDB-lite"/>
    </source>
</evidence>
<accession>A0A0D0CBP6</accession>
<feature type="compositionally biased region" description="Low complexity" evidence="1">
    <location>
        <begin position="166"/>
        <end position="176"/>
    </location>
</feature>
<keyword evidence="3" id="KW-1185">Reference proteome</keyword>
<feature type="compositionally biased region" description="Polar residues" evidence="1">
    <location>
        <begin position="81"/>
        <end position="100"/>
    </location>
</feature>
<evidence type="ECO:0000313" key="2">
    <source>
        <dbReference type="EMBL" id="KIK59914.1"/>
    </source>
</evidence>
<evidence type="ECO:0000313" key="3">
    <source>
        <dbReference type="Proteomes" id="UP000053593"/>
    </source>
</evidence>
<dbReference type="HOGENOM" id="CLU_413906_0_0_1"/>
<proteinExistence type="predicted"/>
<dbReference type="EMBL" id="KN834778">
    <property type="protein sequence ID" value="KIK59914.1"/>
    <property type="molecule type" value="Genomic_DNA"/>
</dbReference>
<feature type="region of interest" description="Disordered" evidence="1">
    <location>
        <begin position="50"/>
        <end position="218"/>
    </location>
</feature>